<evidence type="ECO:0000313" key="2">
    <source>
        <dbReference type="Proteomes" id="UP000295604"/>
    </source>
</evidence>
<dbReference type="AlphaFoldDB" id="A0A4V3I2H6"/>
<protein>
    <submittedName>
        <fullName evidence="1">Uncharacterized protein</fullName>
    </submittedName>
</protein>
<proteinExistence type="predicted"/>
<organism evidence="1 2">
    <name type="scientific">Colletotrichum sidae</name>
    <dbReference type="NCBI Taxonomy" id="1347389"/>
    <lineage>
        <taxon>Eukaryota</taxon>
        <taxon>Fungi</taxon>
        <taxon>Dikarya</taxon>
        <taxon>Ascomycota</taxon>
        <taxon>Pezizomycotina</taxon>
        <taxon>Sordariomycetes</taxon>
        <taxon>Hypocreomycetidae</taxon>
        <taxon>Glomerellales</taxon>
        <taxon>Glomerellaceae</taxon>
        <taxon>Colletotrichum</taxon>
        <taxon>Colletotrichum orbiculare species complex</taxon>
    </lineage>
</organism>
<comment type="caution">
    <text evidence="1">The sequence shown here is derived from an EMBL/GenBank/DDBJ whole genome shotgun (WGS) entry which is preliminary data.</text>
</comment>
<dbReference type="Proteomes" id="UP000295604">
    <property type="component" value="Unassembled WGS sequence"/>
</dbReference>
<sequence length="367" mass="41762">MASAMVLKLDIPARSMADSDEWVDAAVWTPSTRSIDDFEWNMNTPEPDGTEAEHFASSEKAEPESIQDDFPCESESNPFRCKYTARPTQISLWPSAHLNLSNQLVMDAMSTSERRSVSSLPLRDLHPVLEPVPRGPDAFSGLLRFVDYGLGYMPSAHEFEYHHNLTNLPQQSARISNGFEPHDVRHTARAMEQWRDDHAWQVTIGFNAADAVGFEHSGLLFDVEVVITTNNLVYFLDHGLDWKDEGKIDQPETFKRIESGWKHEYVWQGRGAEGAFDWKAAITVRSGSFEDISQADCRTLVPRAHMESFLIKQRISEFRYKNVASYANGLWYGNDLVSKEVEVFEEKTHGEAMCFIDPFCPKLFAGW</sequence>
<accession>A0A4V3I2H6</accession>
<keyword evidence="2" id="KW-1185">Reference proteome</keyword>
<reference evidence="1 2" key="1">
    <citation type="submission" date="2018-11" db="EMBL/GenBank/DDBJ databases">
        <title>Genome sequence and assembly of Colletotrichum sidae.</title>
        <authorList>
            <person name="Gan P."/>
            <person name="Shirasu K."/>
        </authorList>
    </citation>
    <scope>NUCLEOTIDE SEQUENCE [LARGE SCALE GENOMIC DNA]</scope>
    <source>
        <strain evidence="1 2">CBS 518.97</strain>
    </source>
</reference>
<dbReference type="EMBL" id="QAPF01000158">
    <property type="protein sequence ID" value="TEA14589.1"/>
    <property type="molecule type" value="Genomic_DNA"/>
</dbReference>
<gene>
    <name evidence="1" type="ORF">C8034_v003352</name>
</gene>
<evidence type="ECO:0000313" key="1">
    <source>
        <dbReference type="EMBL" id="TEA14589.1"/>
    </source>
</evidence>
<name>A0A4V3I2H6_9PEZI</name>